<dbReference type="InterPro" id="IPR000477">
    <property type="entry name" value="RT_dom"/>
</dbReference>
<keyword evidence="1" id="KW-0808">Transferase</keyword>
<keyword evidence="2" id="KW-0548">Nucleotidyltransferase</keyword>
<evidence type="ECO:0000313" key="10">
    <source>
        <dbReference type="Proteomes" id="UP000719412"/>
    </source>
</evidence>
<feature type="compositionally biased region" description="Acidic residues" evidence="7">
    <location>
        <begin position="17"/>
        <end position="50"/>
    </location>
</feature>
<dbReference type="Pfam" id="PF00078">
    <property type="entry name" value="RVT_1"/>
    <property type="match status" value="2"/>
</dbReference>
<evidence type="ECO:0000256" key="2">
    <source>
        <dbReference type="ARBA" id="ARBA00022695"/>
    </source>
</evidence>
<dbReference type="InterPro" id="IPR041373">
    <property type="entry name" value="RT_RNaseH"/>
</dbReference>
<dbReference type="PROSITE" id="PS50878">
    <property type="entry name" value="RT_POL"/>
    <property type="match status" value="1"/>
</dbReference>
<dbReference type="Gene3D" id="3.30.70.270">
    <property type="match status" value="1"/>
</dbReference>
<evidence type="ECO:0000256" key="1">
    <source>
        <dbReference type="ARBA" id="ARBA00022679"/>
    </source>
</evidence>
<evidence type="ECO:0000313" key="9">
    <source>
        <dbReference type="EMBL" id="KAH0815522.1"/>
    </source>
</evidence>
<evidence type="ECO:0000256" key="5">
    <source>
        <dbReference type="ARBA" id="ARBA00022801"/>
    </source>
</evidence>
<sequence>MSERCKRILKMALASDSENEEVNSFDSDDESLYFPSSDDEQLGTSSDDEISQPPQKKTKLSDLSKPTKVSYADGNAGSSKTLHEEQNTQSDAVTKDQDGQPKKIMKTVFLNDRSSQVYTSVTSQIAPETPTPTPGKIKTSQSSKQETSTFLTPKMQERPMKKRKAAASPSPNEDRAENSNQRVMDRLVAQVGKLSKIVGDAYHPKKDLKAVAESLVSLVAQLRVCNTSQENEEEASKEAERQKGKSDKAEGKPKEEHQDKKESLLSEARRQLEALLDLNPKSLVEAIQRACNLTLKKKFSDGRTPVYWWTAQVAASRRTCLCARRKLTRAMKKESGEIHSAQKGYKEASKNLKTEIKRAKEAAWARLVEEVEENPWGDGYKIATGKIRRDIPPSTTETLRPKKAPGPDGIPPEVVRALVEEVPEVFLEENLGQKKENSGPSICLLDTLGKLLEHLIRARLANNLEEKGGLSDAQFGFREGLSTVDAFEEVMKVARFANAGTWGRRDYCALVLIDVGNAFNSAPWARVVEAMERRTLDAYLIGLIQSYLTERGLVVTNRERVEVVCGVPQGSVFGPVLWNIMYDGVLRLKVPVGVRLVTFADDLAIVGTARTEESLADCVDRALSMVAEWMKRTGLRLATQKTEAVLLVGRRRPRKVKFTVGGEEIQPKGSVRYLGVAVKAEKMVASLSRIMPNLKGASSSRRRLLSALVHSRLLSGAAGWADALKQKRSVEILNRVQRRALIRIASAYRSVSTEALQVLTGVLPVDIQAEGRALLRRQCISRDQLKERQLQEWQTRWETTGNGSWTRQLLPRIAEWTGRNHGELEYYITQALTGHGCFAAFLNKIGKENSPKCWYCDAEVDDAGHIIFRPMKENFVAILLWSKEDWEVIVKYVSKILKAKEDTERHRSLNTHWASEWVVSPRPSWRGVPHSPGQLGVLGVVRNVFPLLQKKKKKGQKYKVIVKPAQNCKGVKTSLDTKKILTSKTPRELGIQAERIVLCRDTSVRIKSRCPSILKLDLTLLAYLDDLVLFSATKQEHLVQLERIFHLIRHFKLRMKTEKCFFGCPEVRYLGHRISGAGIVPDPDKVQVIATIYAENGRELPCHRSSSPPGGGKRERPIENASRLLTALEKNYSTTEREALAIVWAVNKFRGYIEENPTVVVTDHQPLLWLMSLKSPTGRMARWALQLQPFDLTIQYTPGTANVLAHLLSRPQCDAETKHLCSVSVREEQMRDPEVKQIIDALTTANAEIAQPWKAKGYVMNQGALYHYPQEECQRYKQSSVKPAGLLQTPVLQQRMEVLSVDLFRLLPPSEDGKKWILIAQDYATKWVELFTVADATAENYSPGEYTLATGNSSVRLHYPVRLSLLDRISPIGQVSARSFACP</sequence>
<evidence type="ECO:0000256" key="4">
    <source>
        <dbReference type="ARBA" id="ARBA00022759"/>
    </source>
</evidence>
<evidence type="ECO:0000256" key="7">
    <source>
        <dbReference type="SAM" id="MobiDB-lite"/>
    </source>
</evidence>
<dbReference type="PANTHER" id="PTHR19446">
    <property type="entry name" value="REVERSE TRANSCRIPTASES"/>
    <property type="match status" value="1"/>
</dbReference>
<dbReference type="CDD" id="cd09274">
    <property type="entry name" value="RNase_HI_RT_Ty3"/>
    <property type="match status" value="1"/>
</dbReference>
<dbReference type="Gene3D" id="3.30.420.10">
    <property type="entry name" value="Ribonuclease H-like superfamily/Ribonuclease H"/>
    <property type="match status" value="1"/>
</dbReference>
<feature type="compositionally biased region" description="Polar residues" evidence="7">
    <location>
        <begin position="112"/>
        <end position="126"/>
    </location>
</feature>
<dbReference type="InterPro" id="IPR036397">
    <property type="entry name" value="RNaseH_sf"/>
</dbReference>
<feature type="region of interest" description="Disordered" evidence="7">
    <location>
        <begin position="227"/>
        <end position="263"/>
    </location>
</feature>
<dbReference type="EMBL" id="JABDTM020022992">
    <property type="protein sequence ID" value="KAH0815522.1"/>
    <property type="molecule type" value="Genomic_DNA"/>
</dbReference>
<dbReference type="CDD" id="cd01650">
    <property type="entry name" value="RT_nLTR_like"/>
    <property type="match status" value="1"/>
</dbReference>
<proteinExistence type="predicted"/>
<dbReference type="GO" id="GO:0003676">
    <property type="term" value="F:nucleic acid binding"/>
    <property type="evidence" value="ECO:0007669"/>
    <property type="project" value="InterPro"/>
</dbReference>
<keyword evidence="10" id="KW-1185">Reference proteome</keyword>
<feature type="region of interest" description="Disordered" evidence="7">
    <location>
        <begin position="391"/>
        <end position="411"/>
    </location>
</feature>
<name>A0A8J6HJL6_TENMO</name>
<organism evidence="9 10">
    <name type="scientific">Tenebrio molitor</name>
    <name type="common">Yellow mealworm beetle</name>
    <dbReference type="NCBI Taxonomy" id="7067"/>
    <lineage>
        <taxon>Eukaryota</taxon>
        <taxon>Metazoa</taxon>
        <taxon>Ecdysozoa</taxon>
        <taxon>Arthropoda</taxon>
        <taxon>Hexapoda</taxon>
        <taxon>Insecta</taxon>
        <taxon>Pterygota</taxon>
        <taxon>Neoptera</taxon>
        <taxon>Endopterygota</taxon>
        <taxon>Coleoptera</taxon>
        <taxon>Polyphaga</taxon>
        <taxon>Cucujiformia</taxon>
        <taxon>Tenebrionidae</taxon>
        <taxon>Tenebrio</taxon>
    </lineage>
</organism>
<dbReference type="GO" id="GO:0003964">
    <property type="term" value="F:RNA-directed DNA polymerase activity"/>
    <property type="evidence" value="ECO:0007669"/>
    <property type="project" value="UniProtKB-KW"/>
</dbReference>
<keyword evidence="5" id="KW-0378">Hydrolase</keyword>
<gene>
    <name evidence="9" type="ORF">GEV33_007269</name>
</gene>
<keyword evidence="3" id="KW-0540">Nuclease</keyword>
<dbReference type="InterPro" id="IPR043128">
    <property type="entry name" value="Rev_trsase/Diguanyl_cyclase"/>
</dbReference>
<keyword evidence="6" id="KW-0695">RNA-directed DNA polymerase</keyword>
<evidence type="ECO:0000256" key="3">
    <source>
        <dbReference type="ARBA" id="ARBA00022722"/>
    </source>
</evidence>
<dbReference type="Pfam" id="PF17917">
    <property type="entry name" value="RT_RNaseH"/>
    <property type="match status" value="1"/>
</dbReference>
<reference evidence="9" key="2">
    <citation type="submission" date="2021-08" db="EMBL/GenBank/DDBJ databases">
        <authorList>
            <person name="Eriksson T."/>
        </authorList>
    </citation>
    <scope>NUCLEOTIDE SEQUENCE</scope>
    <source>
        <strain evidence="9">Stoneville</strain>
        <tissue evidence="9">Whole head</tissue>
    </source>
</reference>
<dbReference type="SUPFAM" id="SSF56672">
    <property type="entry name" value="DNA/RNA polymerases"/>
    <property type="match status" value="2"/>
</dbReference>
<feature type="domain" description="Reverse transcriptase" evidence="8">
    <location>
        <begin position="399"/>
        <end position="678"/>
    </location>
</feature>
<evidence type="ECO:0000256" key="6">
    <source>
        <dbReference type="ARBA" id="ARBA00022918"/>
    </source>
</evidence>
<feature type="region of interest" description="Disordered" evidence="7">
    <location>
        <begin position="16"/>
        <end position="184"/>
    </location>
</feature>
<dbReference type="GO" id="GO:0016787">
    <property type="term" value="F:hydrolase activity"/>
    <property type="evidence" value="ECO:0007669"/>
    <property type="project" value="UniProtKB-KW"/>
</dbReference>
<dbReference type="InterPro" id="IPR043502">
    <property type="entry name" value="DNA/RNA_pol_sf"/>
</dbReference>
<dbReference type="GO" id="GO:0004519">
    <property type="term" value="F:endonuclease activity"/>
    <property type="evidence" value="ECO:0007669"/>
    <property type="project" value="UniProtKB-KW"/>
</dbReference>
<keyword evidence="4" id="KW-0255">Endonuclease</keyword>
<reference evidence="9" key="1">
    <citation type="journal article" date="2020" name="J Insects Food Feed">
        <title>The yellow mealworm (Tenebrio molitor) genome: a resource for the emerging insects as food and feed industry.</title>
        <authorList>
            <person name="Eriksson T."/>
            <person name="Andere A."/>
            <person name="Kelstrup H."/>
            <person name="Emery V."/>
            <person name="Picard C."/>
        </authorList>
    </citation>
    <scope>NUCLEOTIDE SEQUENCE</scope>
    <source>
        <strain evidence="9">Stoneville</strain>
        <tissue evidence="9">Whole head</tissue>
    </source>
</reference>
<feature type="compositionally biased region" description="Basic and acidic residues" evidence="7">
    <location>
        <begin position="234"/>
        <end position="263"/>
    </location>
</feature>
<protein>
    <recommendedName>
        <fullName evidence="8">Reverse transcriptase domain-containing protein</fullName>
    </recommendedName>
</protein>
<dbReference type="Proteomes" id="UP000719412">
    <property type="component" value="Unassembled WGS sequence"/>
</dbReference>
<evidence type="ECO:0000259" key="8">
    <source>
        <dbReference type="PROSITE" id="PS50878"/>
    </source>
</evidence>
<comment type="caution">
    <text evidence="9">The sequence shown here is derived from an EMBL/GenBank/DDBJ whole genome shotgun (WGS) entry which is preliminary data.</text>
</comment>
<feature type="compositionally biased region" description="Low complexity" evidence="7">
    <location>
        <begin position="138"/>
        <end position="149"/>
    </location>
</feature>
<accession>A0A8J6HJL6</accession>